<reference evidence="1 2" key="1">
    <citation type="submission" date="2018-06" db="EMBL/GenBank/DDBJ databases">
        <title>Lujinxingia sediminis gen. nov. sp. nov., a new facultative anaerobic member of the class Deltaproteobacteria, and proposal of Lujinxingaceae fam. nov.</title>
        <authorList>
            <person name="Guo L.-Y."/>
            <person name="Li C.-M."/>
            <person name="Wang S."/>
            <person name="Du Z.-J."/>
        </authorList>
    </citation>
    <scope>NUCLEOTIDE SEQUENCE [LARGE SCALE GENOMIC DNA]</scope>
    <source>
        <strain evidence="1 2">FA350</strain>
    </source>
</reference>
<proteinExistence type="predicted"/>
<evidence type="ECO:0000313" key="1">
    <source>
        <dbReference type="EMBL" id="AWV87909.1"/>
    </source>
</evidence>
<dbReference type="InterPro" id="IPR021655">
    <property type="entry name" value="Put_metal-bd"/>
</dbReference>
<protein>
    <submittedName>
        <fullName evidence="1">Uncharacterized protein</fullName>
    </submittedName>
</protein>
<dbReference type="CDD" id="cd16148">
    <property type="entry name" value="sulfatase_like"/>
    <property type="match status" value="1"/>
</dbReference>
<dbReference type="PANTHER" id="PTHR43751">
    <property type="entry name" value="SULFATASE"/>
    <property type="match status" value="1"/>
</dbReference>
<dbReference type="InterPro" id="IPR052701">
    <property type="entry name" value="GAG_Ulvan_Degrading_Sulfatases"/>
</dbReference>
<dbReference type="SUPFAM" id="SSF53649">
    <property type="entry name" value="Alkaline phosphatase-like"/>
    <property type="match status" value="1"/>
</dbReference>
<dbReference type="EMBL" id="CP030032">
    <property type="protein sequence ID" value="AWV87909.1"/>
    <property type="molecule type" value="Genomic_DNA"/>
</dbReference>
<keyword evidence="2" id="KW-1185">Reference proteome</keyword>
<dbReference type="Pfam" id="PF11617">
    <property type="entry name" value="Cu-binding_MopE"/>
    <property type="match status" value="1"/>
</dbReference>
<dbReference type="RefSeq" id="WP_111331185.1">
    <property type="nucleotide sequence ID" value="NZ_CP030032.1"/>
</dbReference>
<name>A0A2Z4FG74_9DELT</name>
<dbReference type="Pfam" id="PF00884">
    <property type="entry name" value="Sulfatase"/>
    <property type="match status" value="1"/>
</dbReference>
<organism evidence="1 2">
    <name type="scientific">Bradymonas sediminis</name>
    <dbReference type="NCBI Taxonomy" id="1548548"/>
    <lineage>
        <taxon>Bacteria</taxon>
        <taxon>Deltaproteobacteria</taxon>
        <taxon>Bradymonadales</taxon>
        <taxon>Bradymonadaceae</taxon>
        <taxon>Bradymonas</taxon>
    </lineage>
</organism>
<sequence>MNYLLRGLRAGMFAGLLLSIWSFIATRSAMGDAMSGIGLTYAVSAYGLLGAPQIIFGALLGGFIGAWGGVLGEDFRERLRRPKVDLRSAAILLSAPVMAGVLGAGVGLLHLAVTSKFVQPTFQALGLVLGTVLLSVGVMAASAPVYRIFYAIFSRLFPVRDAEASTPRATSLVLGVYAIGLLVAAIVGYQYAMGLKVWSATLVRMALAAMLLTPLVFGLMQRVKIEHKAWRFSGLIGALVAFICLGAAYDATSSSAAMRRATTRDSALFSKTAMLLQPLADRDGDGFAGGFGGNDCDDSNPDIYPGAHDIPNNGIDESCSGADAAPPKLKDSQGYKTVHRAINTAHTNAANVAANIPDPPPNLVMILVDTLRVDHLGFAGYERDTSPNIDALARESVFFEDAYAPAPHTPRSIPMLFFSRYPNRLKWYRHNWNYPIILPENLGFFEVLQEAGYKNVGMSSHFYFKEEQGIRQGFTEWDNEGAGSISESNDAIASPAIWKKVEPKIEELAKAWHDDKEQFSLFVHLFDPHARWIPHADFDFGKGSNTYERHVNAYDSEIAFSDSYVGGIIEKLKSENLYEDTIVVITSDHGEGFNEHGYYFHGQTLYNEILKVPLIIRVPGWHSRRVKGPVSLVDVAPTLLELFKVSVPSVFEGQSLVEAMLGRSGAPKRPVFAQLLPYTNWKEHHEAIILGDEKFIMDLTNGVEEYYDLANDPGEQENLRTKKKERADELKQMLNDFMQAK</sequence>
<dbReference type="Proteomes" id="UP000249799">
    <property type="component" value="Chromosome"/>
</dbReference>
<gene>
    <name evidence="1" type="ORF">DN745_00625</name>
</gene>
<dbReference type="InterPro" id="IPR000917">
    <property type="entry name" value="Sulfatase_N"/>
</dbReference>
<dbReference type="PANTHER" id="PTHR43751:SF3">
    <property type="entry name" value="SULFATASE N-TERMINAL DOMAIN-CONTAINING PROTEIN"/>
    <property type="match status" value="1"/>
</dbReference>
<evidence type="ECO:0000313" key="2">
    <source>
        <dbReference type="Proteomes" id="UP000249799"/>
    </source>
</evidence>
<dbReference type="OrthoDB" id="9766107at2"/>
<dbReference type="AlphaFoldDB" id="A0A2Z4FG74"/>
<dbReference type="Gene3D" id="3.40.720.10">
    <property type="entry name" value="Alkaline Phosphatase, subunit A"/>
    <property type="match status" value="2"/>
</dbReference>
<dbReference type="InterPro" id="IPR017850">
    <property type="entry name" value="Alkaline_phosphatase_core_sf"/>
</dbReference>
<dbReference type="KEGG" id="bsed:DN745_00625"/>
<accession>A0A2Z4FG74</accession>